<dbReference type="EMBL" id="JQZV01000003">
    <property type="protein sequence ID" value="KGN93482.1"/>
    <property type="molecule type" value="Genomic_DNA"/>
</dbReference>
<dbReference type="Pfam" id="PF04087">
    <property type="entry name" value="DUF389"/>
    <property type="match status" value="1"/>
</dbReference>
<accession>A0ABR4XN32</accession>
<dbReference type="NCBIfam" id="TIGR00341">
    <property type="entry name" value="TIGR00341 family protein"/>
    <property type="match status" value="1"/>
</dbReference>
<sequence>MNTEKQSFIQYIRSYFDIKGERENEYETIESLKNDVDFKGTKMWILICAIFIASLGLNTNSTAVIIGAMLISPLMGPIVGLGLGLGISDFDLLRRSVRNFLMATIFGILTSTIFFFISPISSVQSELLARTQPNIYDVLIAFVGGMAGLIAGATKSKGNVIPGVAIATALMPPLCTAGYGIGTGQLNFFFGAFYLYIINTVFIGLATFLGVRIMNYPRKTFVDKARETRVNRMVLSIVICTIVPSVVLGYQLIQRNYYEESQVKFIKNEFQFDGTYLLSYETSKKKDGNVLSVSLLGNELSEQTIAELRDKLSEYGLRNTTLVVRQGFGKADMAGLKSSIIDDVKQDNSSVIKYQQLRIDSLEYQLASAEQLAKDIDQISRDLRTLYPEVTRATFGKMYHISLDSLKRSQIVRIGLYTNGNKISDENRQRLKSWLNERLPGAEIEISSKE</sequence>
<keyword evidence="3" id="KW-1185">Reference proteome</keyword>
<name>A0ABR4XN32_9PORP</name>
<proteinExistence type="predicted"/>
<dbReference type="PANTHER" id="PTHR20992:SF9">
    <property type="entry name" value="AT15442P-RELATED"/>
    <property type="match status" value="1"/>
</dbReference>
<comment type="caution">
    <text evidence="2">The sequence shown here is derived from an EMBL/GenBank/DDBJ whole genome shotgun (WGS) entry which is preliminary data.</text>
</comment>
<keyword evidence="1" id="KW-1133">Transmembrane helix</keyword>
<protein>
    <submittedName>
        <fullName evidence="2">Membrane protein</fullName>
    </submittedName>
</protein>
<feature type="transmembrane region" description="Helical" evidence="1">
    <location>
        <begin position="193"/>
        <end position="213"/>
    </location>
</feature>
<reference evidence="2 3" key="1">
    <citation type="submission" date="2014-08" db="EMBL/GenBank/DDBJ databases">
        <title>Porphyromonas canoris strain:OH2762 Genome sequencing.</title>
        <authorList>
            <person name="Wallis C."/>
            <person name="Deusch O."/>
            <person name="O'Flynn C."/>
            <person name="Davis I."/>
            <person name="Jospin G."/>
            <person name="Darling A.E."/>
            <person name="Coil D.A."/>
            <person name="Alexiev A."/>
            <person name="Horsfall A."/>
            <person name="Kirkwood N."/>
            <person name="Harris S."/>
            <person name="Eisen J.A."/>
        </authorList>
    </citation>
    <scope>NUCLEOTIDE SEQUENCE [LARGE SCALE GENOMIC DNA]</scope>
    <source>
        <strain evidence="3">COT-108 OH2762</strain>
    </source>
</reference>
<evidence type="ECO:0000256" key="1">
    <source>
        <dbReference type="SAM" id="Phobius"/>
    </source>
</evidence>
<feature type="transmembrane region" description="Helical" evidence="1">
    <location>
        <begin position="160"/>
        <end position="181"/>
    </location>
</feature>
<dbReference type="InterPro" id="IPR005240">
    <property type="entry name" value="DUF389"/>
</dbReference>
<evidence type="ECO:0000313" key="3">
    <source>
        <dbReference type="Proteomes" id="UP000030101"/>
    </source>
</evidence>
<dbReference type="RefSeq" id="WP_036788997.1">
    <property type="nucleotide sequence ID" value="NZ_JQZV01000003.1"/>
</dbReference>
<organism evidence="2 3">
    <name type="scientific">Porphyromonas canoris</name>
    <dbReference type="NCBI Taxonomy" id="36875"/>
    <lineage>
        <taxon>Bacteria</taxon>
        <taxon>Pseudomonadati</taxon>
        <taxon>Bacteroidota</taxon>
        <taxon>Bacteroidia</taxon>
        <taxon>Bacteroidales</taxon>
        <taxon>Porphyromonadaceae</taxon>
        <taxon>Porphyromonas</taxon>
    </lineage>
</organism>
<feature type="transmembrane region" description="Helical" evidence="1">
    <location>
        <begin position="135"/>
        <end position="153"/>
    </location>
</feature>
<dbReference type="Proteomes" id="UP000030101">
    <property type="component" value="Unassembled WGS sequence"/>
</dbReference>
<feature type="transmembrane region" description="Helical" evidence="1">
    <location>
        <begin position="234"/>
        <end position="253"/>
    </location>
</feature>
<keyword evidence="1" id="KW-0812">Transmembrane</keyword>
<dbReference type="PANTHER" id="PTHR20992">
    <property type="entry name" value="AT15442P-RELATED"/>
    <property type="match status" value="1"/>
</dbReference>
<keyword evidence="1" id="KW-0472">Membrane</keyword>
<feature type="transmembrane region" description="Helical" evidence="1">
    <location>
        <begin position="100"/>
        <end position="123"/>
    </location>
</feature>
<feature type="transmembrane region" description="Helical" evidence="1">
    <location>
        <begin position="43"/>
        <end position="59"/>
    </location>
</feature>
<feature type="transmembrane region" description="Helical" evidence="1">
    <location>
        <begin position="65"/>
        <end position="88"/>
    </location>
</feature>
<gene>
    <name evidence="2" type="ORF">HQ43_02300</name>
</gene>
<evidence type="ECO:0000313" key="2">
    <source>
        <dbReference type="EMBL" id="KGN93482.1"/>
    </source>
</evidence>